<reference evidence="3" key="2">
    <citation type="submission" date="2020-09" db="EMBL/GenBank/DDBJ databases">
        <authorList>
            <person name="Sun Q."/>
            <person name="Zhou Y."/>
        </authorList>
    </citation>
    <scope>NUCLEOTIDE SEQUENCE</scope>
    <source>
        <strain evidence="3">CGMCC 1.15493</strain>
    </source>
</reference>
<feature type="signal peptide" evidence="2">
    <location>
        <begin position="1"/>
        <end position="17"/>
    </location>
</feature>
<dbReference type="Proteomes" id="UP000613160">
    <property type="component" value="Unassembled WGS sequence"/>
</dbReference>
<evidence type="ECO:0000256" key="1">
    <source>
        <dbReference type="SAM" id="MobiDB-lite"/>
    </source>
</evidence>
<feature type="chain" id="PRO_5037333063" evidence="2">
    <location>
        <begin position="18"/>
        <end position="78"/>
    </location>
</feature>
<keyword evidence="4" id="KW-1185">Reference proteome</keyword>
<sequence>MAPTFPIRFLQAFGALALVTAATGICGDVEPSHIRTATIGGVRGPVYYSVVDRSYRPVGHSSGTASPQQMAEILPPLP</sequence>
<protein>
    <submittedName>
        <fullName evidence="3">Uncharacterized protein</fullName>
    </submittedName>
</protein>
<comment type="caution">
    <text evidence="3">The sequence shown here is derived from an EMBL/GenBank/DDBJ whole genome shotgun (WGS) entry which is preliminary data.</text>
</comment>
<gene>
    <name evidence="3" type="ORF">GCM10011335_44400</name>
</gene>
<proteinExistence type="predicted"/>
<organism evidence="3 4">
    <name type="scientific">Aureimonas glaciei</name>
    <dbReference type="NCBI Taxonomy" id="1776957"/>
    <lineage>
        <taxon>Bacteria</taxon>
        <taxon>Pseudomonadati</taxon>
        <taxon>Pseudomonadota</taxon>
        <taxon>Alphaproteobacteria</taxon>
        <taxon>Hyphomicrobiales</taxon>
        <taxon>Aurantimonadaceae</taxon>
        <taxon>Aureimonas</taxon>
    </lineage>
</organism>
<reference evidence="3" key="1">
    <citation type="journal article" date="2014" name="Int. J. Syst. Evol. Microbiol.">
        <title>Complete genome sequence of Corynebacterium casei LMG S-19264T (=DSM 44701T), isolated from a smear-ripened cheese.</title>
        <authorList>
            <consortium name="US DOE Joint Genome Institute (JGI-PGF)"/>
            <person name="Walter F."/>
            <person name="Albersmeier A."/>
            <person name="Kalinowski J."/>
            <person name="Ruckert C."/>
        </authorList>
    </citation>
    <scope>NUCLEOTIDE SEQUENCE</scope>
    <source>
        <strain evidence="3">CGMCC 1.15493</strain>
    </source>
</reference>
<dbReference type="EMBL" id="BMJJ01000013">
    <property type="protein sequence ID" value="GGD36536.1"/>
    <property type="molecule type" value="Genomic_DNA"/>
</dbReference>
<accession>A0A916YAB5</accession>
<keyword evidence="2" id="KW-0732">Signal</keyword>
<evidence type="ECO:0000313" key="3">
    <source>
        <dbReference type="EMBL" id="GGD36536.1"/>
    </source>
</evidence>
<evidence type="ECO:0000313" key="4">
    <source>
        <dbReference type="Proteomes" id="UP000613160"/>
    </source>
</evidence>
<dbReference type="AlphaFoldDB" id="A0A916YAB5"/>
<name>A0A916YAB5_9HYPH</name>
<dbReference type="RefSeq" id="WP_188854643.1">
    <property type="nucleotide sequence ID" value="NZ_BMJJ01000013.1"/>
</dbReference>
<feature type="region of interest" description="Disordered" evidence="1">
    <location>
        <begin position="58"/>
        <end position="78"/>
    </location>
</feature>
<evidence type="ECO:0000256" key="2">
    <source>
        <dbReference type="SAM" id="SignalP"/>
    </source>
</evidence>